<reference evidence="3" key="1">
    <citation type="submission" date="2019-08" db="EMBL/GenBank/DDBJ databases">
        <authorList>
            <person name="Kucharzyk K."/>
            <person name="Murdoch R.W."/>
            <person name="Higgins S."/>
            <person name="Loffler F."/>
        </authorList>
    </citation>
    <scope>NUCLEOTIDE SEQUENCE</scope>
</reference>
<keyword evidence="1" id="KW-1133">Transmembrane helix</keyword>
<sequence>MPIVLVVTITGAYSINNSFFDLALLIGFGILGFFMKRTGYDPAPLIIGLILGPTLETGLTQSLIIGNGNVWSFFTRPISGIILGIGLFIIIYNLSGWGGSWRKDSGY</sequence>
<comment type="caution">
    <text evidence="3">The sequence shown here is derived from an EMBL/GenBank/DDBJ whole genome shotgun (WGS) entry which is preliminary data.</text>
</comment>
<evidence type="ECO:0000313" key="3">
    <source>
        <dbReference type="EMBL" id="MPN49933.1"/>
    </source>
</evidence>
<feature type="transmembrane region" description="Helical" evidence="1">
    <location>
        <begin position="46"/>
        <end position="65"/>
    </location>
</feature>
<organism evidence="3">
    <name type="scientific">bioreactor metagenome</name>
    <dbReference type="NCBI Taxonomy" id="1076179"/>
    <lineage>
        <taxon>unclassified sequences</taxon>
        <taxon>metagenomes</taxon>
        <taxon>ecological metagenomes</taxon>
    </lineage>
</organism>
<feature type="transmembrane region" description="Helical" evidence="1">
    <location>
        <begin position="12"/>
        <end position="34"/>
    </location>
</feature>
<name>A0A645IRU3_9ZZZZ</name>
<keyword evidence="1" id="KW-0472">Membrane</keyword>
<dbReference type="Pfam" id="PF01970">
    <property type="entry name" value="TctA"/>
    <property type="match status" value="1"/>
</dbReference>
<feature type="domain" description="DUF112" evidence="2">
    <location>
        <begin position="1"/>
        <end position="47"/>
    </location>
</feature>
<accession>A0A645IRU3</accession>
<dbReference type="AlphaFoldDB" id="A0A645IRU3"/>
<keyword evidence="1" id="KW-0812">Transmembrane</keyword>
<protein>
    <recommendedName>
        <fullName evidence="2">DUF112 domain-containing protein</fullName>
    </recommendedName>
</protein>
<gene>
    <name evidence="3" type="ORF">SDC9_197557</name>
</gene>
<evidence type="ECO:0000259" key="2">
    <source>
        <dbReference type="Pfam" id="PF01970"/>
    </source>
</evidence>
<evidence type="ECO:0000256" key="1">
    <source>
        <dbReference type="SAM" id="Phobius"/>
    </source>
</evidence>
<proteinExistence type="predicted"/>
<dbReference type="EMBL" id="VSSQ01113641">
    <property type="protein sequence ID" value="MPN49933.1"/>
    <property type="molecule type" value="Genomic_DNA"/>
</dbReference>
<dbReference type="PANTHER" id="PTHR35342">
    <property type="entry name" value="TRICARBOXYLIC TRANSPORT PROTEIN"/>
    <property type="match status" value="1"/>
</dbReference>
<dbReference type="InterPro" id="IPR002823">
    <property type="entry name" value="DUF112_TM"/>
</dbReference>
<dbReference type="PANTHER" id="PTHR35342:SF5">
    <property type="entry name" value="TRICARBOXYLIC TRANSPORT PROTEIN"/>
    <property type="match status" value="1"/>
</dbReference>
<feature type="transmembrane region" description="Helical" evidence="1">
    <location>
        <begin position="77"/>
        <end position="95"/>
    </location>
</feature>